<feature type="signal peptide" evidence="1">
    <location>
        <begin position="1"/>
        <end position="23"/>
    </location>
</feature>
<dbReference type="GeneID" id="33560083"/>
<dbReference type="InParanoid" id="A0A1Y1UGK7"/>
<protein>
    <submittedName>
        <fullName evidence="2">Uncharacterized protein</fullName>
    </submittedName>
</protein>
<accession>A0A1Y1UGK7</accession>
<dbReference type="Proteomes" id="UP000193218">
    <property type="component" value="Unassembled WGS sequence"/>
</dbReference>
<keyword evidence="3" id="KW-1185">Reference proteome</keyword>
<feature type="chain" id="PRO_5010999189" evidence="1">
    <location>
        <begin position="24"/>
        <end position="309"/>
    </location>
</feature>
<comment type="caution">
    <text evidence="2">The sequence shown here is derived from an EMBL/GenBank/DDBJ whole genome shotgun (WGS) entry which is preliminary data.</text>
</comment>
<dbReference type="AlphaFoldDB" id="A0A1Y1UGK7"/>
<evidence type="ECO:0000313" key="3">
    <source>
        <dbReference type="Proteomes" id="UP000193218"/>
    </source>
</evidence>
<dbReference type="PANTHER" id="PTHR34862">
    <property type="entry name" value="SPARK DOMAIN-CONTAINING PROTEIN"/>
    <property type="match status" value="1"/>
</dbReference>
<name>A0A1Y1UGK7_9TREE</name>
<evidence type="ECO:0000313" key="2">
    <source>
        <dbReference type="EMBL" id="ORX36644.1"/>
    </source>
</evidence>
<gene>
    <name evidence="2" type="ORF">BD324DRAFT_651130</name>
</gene>
<dbReference type="OrthoDB" id="2592905at2759"/>
<dbReference type="EMBL" id="NBSH01000007">
    <property type="protein sequence ID" value="ORX36644.1"/>
    <property type="molecule type" value="Genomic_DNA"/>
</dbReference>
<proteinExistence type="predicted"/>
<keyword evidence="1" id="KW-0732">Signal</keyword>
<dbReference type="RefSeq" id="XP_021870713.1">
    <property type="nucleotide sequence ID" value="XM_022018274.1"/>
</dbReference>
<reference evidence="2 3" key="1">
    <citation type="submission" date="2017-03" db="EMBL/GenBank/DDBJ databases">
        <title>Widespread Adenine N6-methylation of Active Genes in Fungi.</title>
        <authorList>
            <consortium name="DOE Joint Genome Institute"/>
            <person name="Mondo S.J."/>
            <person name="Dannebaum R.O."/>
            <person name="Kuo R.C."/>
            <person name="Louie K.B."/>
            <person name="Bewick A.J."/>
            <person name="Labutti K."/>
            <person name="Haridas S."/>
            <person name="Kuo A."/>
            <person name="Salamov A."/>
            <person name="Ahrendt S.R."/>
            <person name="Lau R."/>
            <person name="Bowen B.P."/>
            <person name="Lipzen A."/>
            <person name="Sullivan W."/>
            <person name="Andreopoulos W.B."/>
            <person name="Clum A."/>
            <person name="Lindquist E."/>
            <person name="Daum C."/>
            <person name="Northen T.R."/>
            <person name="Ramamoorthy G."/>
            <person name="Schmitz R.J."/>
            <person name="Gryganskyi A."/>
            <person name="Culley D."/>
            <person name="Magnuson J."/>
            <person name="James T.Y."/>
            <person name="O'Malley M.A."/>
            <person name="Stajich J.E."/>
            <person name="Spatafora J.W."/>
            <person name="Visel A."/>
            <person name="Grigoriev I.V."/>
        </authorList>
    </citation>
    <scope>NUCLEOTIDE SEQUENCE [LARGE SCALE GENOMIC DNA]</scope>
    <source>
        <strain evidence="2 3">NRRL Y-17943</strain>
    </source>
</reference>
<dbReference type="PANTHER" id="PTHR34862:SF1">
    <property type="entry name" value="SPARK DOMAIN-CONTAINING PROTEIN"/>
    <property type="match status" value="1"/>
</dbReference>
<sequence length="309" mass="32722">MRILLWQMLLIALRILPSAIAHAATNLAPRQDSSSSDTPSTTAVSSEVAFLQTLQMAQITSFSCVITLVNMTTTPIGNCLGLTTLAQLILNPSTNASFSTQLNTYLGGVCANGQCSNQAIAEAKGQLAGTCQSGTNNTLISVLDAILDNYSNSYFTLACKVHFNGTADLCLPASLNTSQNGNNNDFFNSLVTGDNLDAYSQSVFGSSQCTGCIHEMYKAAVYTLSKIRGQPLTESFGNHLQNDCQGQGGNIDWTNVQDQQIPDALQVQQATPGQNGGSIRQSVVNVAILSLVCLVIGGSVLWSTDFIFG</sequence>
<organism evidence="2 3">
    <name type="scientific">Kockovaella imperatae</name>
    <dbReference type="NCBI Taxonomy" id="4999"/>
    <lineage>
        <taxon>Eukaryota</taxon>
        <taxon>Fungi</taxon>
        <taxon>Dikarya</taxon>
        <taxon>Basidiomycota</taxon>
        <taxon>Agaricomycotina</taxon>
        <taxon>Tremellomycetes</taxon>
        <taxon>Tremellales</taxon>
        <taxon>Cuniculitremaceae</taxon>
        <taxon>Kockovaella</taxon>
    </lineage>
</organism>
<evidence type="ECO:0000256" key="1">
    <source>
        <dbReference type="SAM" id="SignalP"/>
    </source>
</evidence>